<dbReference type="GO" id="GO:0012505">
    <property type="term" value="C:endomembrane system"/>
    <property type="evidence" value="ECO:0007669"/>
    <property type="project" value="UniProtKB-SubCell"/>
</dbReference>
<name>A0A5B9P773_9BACT</name>
<evidence type="ECO:0000256" key="5">
    <source>
        <dbReference type="SAM" id="Phobius"/>
    </source>
</evidence>
<evidence type="ECO:0000256" key="4">
    <source>
        <dbReference type="ARBA" id="ARBA00023136"/>
    </source>
</evidence>
<keyword evidence="4 5" id="KW-0472">Membrane</keyword>
<sequence>MPLEHDHDPASIAKRLSGTSKHSYLRDFVYGAIDGTVTTFAVVTSVAGAGLPPQVVVVLGMANLLGDGFSMAASNFLGTRTDQQLLEKARAMEARHIKLVPEGEREEIRQIFAAKGFDGEVLERVVEVITSDENQWINTMLVDELGMSLESPSALKAALTTFFAFFIVGLLPLIAFMFGLVVPTESLWTYSVSLVLTAFAFFFVGAAKSVFVEQKWYWSGLETLLLGGIAALLAFLVSWFLRGVIS</sequence>
<reference evidence="6 7" key="1">
    <citation type="submission" date="2019-08" db="EMBL/GenBank/DDBJ databases">
        <title>Deep-cultivation of Planctomycetes and their phenomic and genomic characterization uncovers novel biology.</title>
        <authorList>
            <person name="Wiegand S."/>
            <person name="Jogler M."/>
            <person name="Boedeker C."/>
            <person name="Pinto D."/>
            <person name="Vollmers J."/>
            <person name="Rivas-Marin E."/>
            <person name="Kohn T."/>
            <person name="Peeters S.H."/>
            <person name="Heuer A."/>
            <person name="Rast P."/>
            <person name="Oberbeckmann S."/>
            <person name="Bunk B."/>
            <person name="Jeske O."/>
            <person name="Meyerdierks A."/>
            <person name="Storesund J.E."/>
            <person name="Kallscheuer N."/>
            <person name="Luecker S."/>
            <person name="Lage O.M."/>
            <person name="Pohl T."/>
            <person name="Merkel B.J."/>
            <person name="Hornburger P."/>
            <person name="Mueller R.-W."/>
            <person name="Bruemmer F."/>
            <person name="Labrenz M."/>
            <person name="Spormann A.M."/>
            <person name="Op den Camp H."/>
            <person name="Overmann J."/>
            <person name="Amann R."/>
            <person name="Jetten M.S.M."/>
            <person name="Mascher T."/>
            <person name="Medema M.H."/>
            <person name="Devos D.P."/>
            <person name="Kaster A.-K."/>
            <person name="Ovreas L."/>
            <person name="Rohde M."/>
            <person name="Galperin M.Y."/>
            <person name="Jogler C."/>
        </authorList>
    </citation>
    <scope>NUCLEOTIDE SEQUENCE [LARGE SCALE GENOMIC DNA]</scope>
    <source>
        <strain evidence="6 7">FC18</strain>
    </source>
</reference>
<dbReference type="InterPro" id="IPR008217">
    <property type="entry name" value="Ccc1_fam"/>
</dbReference>
<protein>
    <submittedName>
        <fullName evidence="6">VIT family protein</fullName>
    </submittedName>
</protein>
<dbReference type="STRING" id="980251.GCA_001642875_04536"/>
<evidence type="ECO:0000256" key="2">
    <source>
        <dbReference type="ARBA" id="ARBA00022692"/>
    </source>
</evidence>
<dbReference type="Proteomes" id="UP000322214">
    <property type="component" value="Chromosome"/>
</dbReference>
<evidence type="ECO:0000256" key="3">
    <source>
        <dbReference type="ARBA" id="ARBA00022989"/>
    </source>
</evidence>
<evidence type="ECO:0000313" key="6">
    <source>
        <dbReference type="EMBL" id="QEG20446.1"/>
    </source>
</evidence>
<evidence type="ECO:0000256" key="1">
    <source>
        <dbReference type="ARBA" id="ARBA00004127"/>
    </source>
</evidence>
<dbReference type="PANTHER" id="PTHR31851">
    <property type="entry name" value="FE(2+)/MN(2+) TRANSPORTER PCL1"/>
    <property type="match status" value="1"/>
</dbReference>
<dbReference type="OrthoDB" id="9781619at2"/>
<feature type="transmembrane region" description="Helical" evidence="5">
    <location>
        <begin position="187"/>
        <end position="211"/>
    </location>
</feature>
<accession>A0A5B9P773</accession>
<dbReference type="KEGG" id="mff:MFFC18_02940"/>
<organism evidence="6 7">
    <name type="scientific">Mariniblastus fucicola</name>
    <dbReference type="NCBI Taxonomy" id="980251"/>
    <lineage>
        <taxon>Bacteria</taxon>
        <taxon>Pseudomonadati</taxon>
        <taxon>Planctomycetota</taxon>
        <taxon>Planctomycetia</taxon>
        <taxon>Pirellulales</taxon>
        <taxon>Pirellulaceae</taxon>
        <taxon>Mariniblastus</taxon>
    </lineage>
</organism>
<gene>
    <name evidence="6" type="ORF">MFFC18_02940</name>
</gene>
<dbReference type="EMBL" id="CP042912">
    <property type="protein sequence ID" value="QEG20446.1"/>
    <property type="molecule type" value="Genomic_DNA"/>
</dbReference>
<dbReference type="GO" id="GO:0030026">
    <property type="term" value="P:intracellular manganese ion homeostasis"/>
    <property type="evidence" value="ECO:0007669"/>
    <property type="project" value="InterPro"/>
</dbReference>
<keyword evidence="3 5" id="KW-1133">Transmembrane helix</keyword>
<keyword evidence="7" id="KW-1185">Reference proteome</keyword>
<dbReference type="AlphaFoldDB" id="A0A5B9P773"/>
<keyword evidence="2 5" id="KW-0812">Transmembrane</keyword>
<dbReference type="GO" id="GO:0005384">
    <property type="term" value="F:manganese ion transmembrane transporter activity"/>
    <property type="evidence" value="ECO:0007669"/>
    <property type="project" value="InterPro"/>
</dbReference>
<feature type="transmembrane region" description="Helical" evidence="5">
    <location>
        <begin position="157"/>
        <end position="181"/>
    </location>
</feature>
<feature type="transmembrane region" description="Helical" evidence="5">
    <location>
        <begin position="223"/>
        <end position="241"/>
    </location>
</feature>
<evidence type="ECO:0000313" key="7">
    <source>
        <dbReference type="Proteomes" id="UP000322214"/>
    </source>
</evidence>
<dbReference type="Pfam" id="PF01988">
    <property type="entry name" value="VIT1"/>
    <property type="match status" value="1"/>
</dbReference>
<proteinExistence type="predicted"/>
<comment type="subcellular location">
    <subcellularLocation>
        <location evidence="1">Endomembrane system</location>
        <topology evidence="1">Multi-pass membrane protein</topology>
    </subcellularLocation>
</comment>